<keyword evidence="14" id="KW-0324">Glycolysis</keyword>
<gene>
    <name evidence="22" type="ORF">A6R68_23916</name>
</gene>
<keyword evidence="11" id="KW-0810">Translation regulation</keyword>
<evidence type="ECO:0000313" key="22">
    <source>
        <dbReference type="EMBL" id="OBS82092.1"/>
    </source>
</evidence>
<evidence type="ECO:0000256" key="5">
    <source>
        <dbReference type="ARBA" id="ARBA00007406"/>
    </source>
</evidence>
<dbReference type="GO" id="GO:0006417">
    <property type="term" value="P:regulation of translation"/>
    <property type="evidence" value="ECO:0007669"/>
    <property type="project" value="UniProtKB-KW"/>
</dbReference>
<feature type="non-terminal residue" evidence="22">
    <location>
        <position position="139"/>
    </location>
</feature>
<evidence type="ECO:0000256" key="13">
    <source>
        <dbReference type="ARBA" id="ARBA00023027"/>
    </source>
</evidence>
<evidence type="ECO:0000256" key="15">
    <source>
        <dbReference type="ARBA" id="ARBA00023212"/>
    </source>
</evidence>
<comment type="catalytic activity">
    <reaction evidence="20">
        <text>S-nitroso-L-cysteinyl-[GAPDH] + L-cysteinyl-[protein] = L-cysteinyl-[GAPDH] + S-nitroso-L-cysteinyl-[protein]</text>
        <dbReference type="Rhea" id="RHEA:66684"/>
        <dbReference type="Rhea" id="RHEA-COMP:10131"/>
        <dbReference type="Rhea" id="RHEA-COMP:17089"/>
        <dbReference type="Rhea" id="RHEA-COMP:17090"/>
        <dbReference type="Rhea" id="RHEA-COMP:17091"/>
        <dbReference type="ChEBI" id="CHEBI:29950"/>
        <dbReference type="ChEBI" id="CHEBI:149494"/>
    </reaction>
    <physiologicalReaction direction="left-to-right" evidence="20">
        <dbReference type="Rhea" id="RHEA:66685"/>
    </physiologicalReaction>
</comment>
<dbReference type="STRING" id="56216.A0A1A6HWI0"/>
<evidence type="ECO:0000256" key="9">
    <source>
        <dbReference type="ARBA" id="ARBA00022703"/>
    </source>
</evidence>
<dbReference type="Pfam" id="PF02800">
    <property type="entry name" value="Gp_dh_C"/>
    <property type="match status" value="1"/>
</dbReference>
<keyword evidence="7" id="KW-0963">Cytoplasm</keyword>
<evidence type="ECO:0000259" key="21">
    <source>
        <dbReference type="Pfam" id="PF02800"/>
    </source>
</evidence>
<evidence type="ECO:0000256" key="2">
    <source>
        <dbReference type="ARBA" id="ARBA00004245"/>
    </source>
</evidence>
<dbReference type="GO" id="GO:0004365">
    <property type="term" value="F:glyceraldehyde-3-phosphate dehydrogenase (NAD+) (phosphorylating) activity"/>
    <property type="evidence" value="ECO:0007669"/>
    <property type="project" value="UniProtKB-EC"/>
</dbReference>
<keyword evidence="9" id="KW-0053">Apoptosis</keyword>
<keyword evidence="12" id="KW-0560">Oxidoreductase</keyword>
<evidence type="ECO:0000256" key="16">
    <source>
        <dbReference type="ARBA" id="ARBA00023242"/>
    </source>
</evidence>
<evidence type="ECO:0000256" key="14">
    <source>
        <dbReference type="ARBA" id="ARBA00023152"/>
    </source>
</evidence>
<comment type="subcellular location">
    <subcellularLocation>
        <location evidence="2">Cytoplasm</location>
        <location evidence="2">Cytoskeleton</location>
    </subcellularLocation>
    <subcellularLocation>
        <location evidence="3">Cytoplasm</location>
        <location evidence="3">Cytosol</location>
    </subcellularLocation>
    <subcellularLocation>
        <location evidence="1">Nucleus</location>
    </subcellularLocation>
</comment>
<keyword evidence="13" id="KW-0520">NAD</keyword>
<dbReference type="EMBL" id="LZPO01008263">
    <property type="protein sequence ID" value="OBS82092.1"/>
    <property type="molecule type" value="Genomic_DNA"/>
</dbReference>
<accession>A0A1A6HWI0</accession>
<dbReference type="InterPro" id="IPR020829">
    <property type="entry name" value="GlycerAld_3-P_DH_cat"/>
</dbReference>
<evidence type="ECO:0000256" key="8">
    <source>
        <dbReference type="ARBA" id="ARBA00022679"/>
    </source>
</evidence>
<dbReference type="GO" id="GO:0016740">
    <property type="term" value="F:transferase activity"/>
    <property type="evidence" value="ECO:0007669"/>
    <property type="project" value="UniProtKB-KW"/>
</dbReference>
<dbReference type="OrthoDB" id="1152826at2759"/>
<evidence type="ECO:0000256" key="17">
    <source>
        <dbReference type="ARBA" id="ARBA00031890"/>
    </source>
</evidence>
<proteinExistence type="inferred from homology"/>
<comment type="pathway">
    <text evidence="4">Carbohydrate degradation; glycolysis; pyruvate from D-glyceraldehyde 3-phosphate: step 1/5.</text>
</comment>
<comment type="similarity">
    <text evidence="5">Belongs to the glyceraldehyde-3-phosphate dehydrogenase family.</text>
</comment>
<keyword evidence="10" id="KW-0702">S-nitrosylation</keyword>
<dbReference type="GO" id="GO:0006096">
    <property type="term" value="P:glycolytic process"/>
    <property type="evidence" value="ECO:0007669"/>
    <property type="project" value="UniProtKB-KW"/>
</dbReference>
<evidence type="ECO:0000256" key="12">
    <source>
        <dbReference type="ARBA" id="ARBA00023002"/>
    </source>
</evidence>
<dbReference type="GO" id="GO:0005634">
    <property type="term" value="C:nucleus"/>
    <property type="evidence" value="ECO:0007669"/>
    <property type="project" value="UniProtKB-SubCell"/>
</dbReference>
<name>A0A1A6HWI0_NEOLE</name>
<dbReference type="PANTHER" id="PTHR10836:SF111">
    <property type="entry name" value="GLYCERALDEHYDE-3-PHOSPHATE DEHYDROGENASE"/>
    <property type="match status" value="1"/>
</dbReference>
<evidence type="ECO:0000256" key="6">
    <source>
        <dbReference type="ARBA" id="ARBA00013119"/>
    </source>
</evidence>
<dbReference type="EC" id="1.2.1.12" evidence="6"/>
<feature type="domain" description="Glyceraldehyde 3-phosphate dehydrogenase catalytic" evidence="21">
    <location>
        <begin position="18"/>
        <end position="54"/>
    </location>
</feature>
<keyword evidence="23" id="KW-1185">Reference proteome</keyword>
<dbReference type="GO" id="GO:0005829">
    <property type="term" value="C:cytosol"/>
    <property type="evidence" value="ECO:0007669"/>
    <property type="project" value="UniProtKB-SubCell"/>
</dbReference>
<keyword evidence="15" id="KW-0206">Cytoskeleton</keyword>
<dbReference type="AlphaFoldDB" id="A0A1A6HWI0"/>
<dbReference type="GO" id="GO:0006915">
    <property type="term" value="P:apoptotic process"/>
    <property type="evidence" value="ECO:0007669"/>
    <property type="project" value="UniProtKB-KW"/>
</dbReference>
<evidence type="ECO:0000256" key="11">
    <source>
        <dbReference type="ARBA" id="ARBA00022845"/>
    </source>
</evidence>
<evidence type="ECO:0000256" key="20">
    <source>
        <dbReference type="ARBA" id="ARBA00048005"/>
    </source>
</evidence>
<dbReference type="PANTHER" id="PTHR10836">
    <property type="entry name" value="GLYCERALDEHYDE 3-PHOSPHATE DEHYDROGENASE"/>
    <property type="match status" value="1"/>
</dbReference>
<dbReference type="Proteomes" id="UP000092124">
    <property type="component" value="Unassembled WGS sequence"/>
</dbReference>
<dbReference type="SUPFAM" id="SSF55347">
    <property type="entry name" value="Glyceraldehyde-3-phosphate dehydrogenase-like, C-terminal domain"/>
    <property type="match status" value="1"/>
</dbReference>
<evidence type="ECO:0000313" key="23">
    <source>
        <dbReference type="Proteomes" id="UP000092124"/>
    </source>
</evidence>
<evidence type="ECO:0000256" key="3">
    <source>
        <dbReference type="ARBA" id="ARBA00004514"/>
    </source>
</evidence>
<reference evidence="22 23" key="1">
    <citation type="submission" date="2016-06" db="EMBL/GenBank/DDBJ databases">
        <title>The Draft Genome Sequence and Annotation of the Desert Woodrat Neotoma lepida.</title>
        <authorList>
            <person name="Campbell M."/>
            <person name="Oakeson K.F."/>
            <person name="Yandell M."/>
            <person name="Halpert J.R."/>
            <person name="Dearing D."/>
        </authorList>
    </citation>
    <scope>NUCLEOTIDE SEQUENCE [LARGE SCALE GENOMIC DNA]</scope>
    <source>
        <strain evidence="22">417</strain>
        <tissue evidence="22">Liver</tissue>
    </source>
</reference>
<comment type="caution">
    <text evidence="22">The sequence shown here is derived from an EMBL/GenBank/DDBJ whole genome shotgun (WGS) entry which is preliminary data.</text>
</comment>
<keyword evidence="16" id="KW-0539">Nucleus</keyword>
<dbReference type="GO" id="GO:0005856">
    <property type="term" value="C:cytoskeleton"/>
    <property type="evidence" value="ECO:0007669"/>
    <property type="project" value="UniProtKB-SubCell"/>
</dbReference>
<keyword evidence="8" id="KW-0808">Transferase</keyword>
<evidence type="ECO:0000256" key="7">
    <source>
        <dbReference type="ARBA" id="ARBA00022490"/>
    </source>
</evidence>
<sequence>MFMMGVDHEKYDSSLKIVILNNFVIVEGLMTTVHDIIVTQKTVDGPSEKLWYDGLEHYPCIHWCCQGCGQGHPRAEPEADLHAILCSYPQCVSNGSDMSPEESCQVYDDIKKMVISWYNNEHSYSNRTVALLAYMAFKE</sequence>
<dbReference type="Gene3D" id="3.30.360.10">
    <property type="entry name" value="Dihydrodipicolinate Reductase, domain 2"/>
    <property type="match status" value="1"/>
</dbReference>
<evidence type="ECO:0000256" key="10">
    <source>
        <dbReference type="ARBA" id="ARBA00022799"/>
    </source>
</evidence>
<evidence type="ECO:0000256" key="18">
    <source>
        <dbReference type="ARBA" id="ARBA00046997"/>
    </source>
</evidence>
<organism evidence="22 23">
    <name type="scientific">Neotoma lepida</name>
    <name type="common">Desert woodrat</name>
    <dbReference type="NCBI Taxonomy" id="56216"/>
    <lineage>
        <taxon>Eukaryota</taxon>
        <taxon>Metazoa</taxon>
        <taxon>Chordata</taxon>
        <taxon>Craniata</taxon>
        <taxon>Vertebrata</taxon>
        <taxon>Euteleostomi</taxon>
        <taxon>Mammalia</taxon>
        <taxon>Eutheria</taxon>
        <taxon>Euarchontoglires</taxon>
        <taxon>Glires</taxon>
        <taxon>Rodentia</taxon>
        <taxon>Myomorpha</taxon>
        <taxon>Muroidea</taxon>
        <taxon>Cricetidae</taxon>
        <taxon>Neotominae</taxon>
        <taxon>Neotoma</taxon>
    </lineage>
</organism>
<evidence type="ECO:0000256" key="19">
    <source>
        <dbReference type="ARBA" id="ARBA00047698"/>
    </source>
</evidence>
<evidence type="ECO:0000256" key="1">
    <source>
        <dbReference type="ARBA" id="ARBA00004123"/>
    </source>
</evidence>
<protein>
    <recommendedName>
        <fullName evidence="6">glyceraldehyde-3-phosphate dehydrogenase (phosphorylating)</fullName>
        <ecNumber evidence="6">1.2.1.12</ecNumber>
    </recommendedName>
    <alternativeName>
        <fullName evidence="17">Peptidyl-cysteine S-nitrosylase GAPDH</fullName>
    </alternativeName>
</protein>
<dbReference type="InterPro" id="IPR020831">
    <property type="entry name" value="GlycerAld/Erythrose_P_DH"/>
</dbReference>
<comment type="catalytic activity">
    <reaction evidence="19">
        <text>D-glyceraldehyde 3-phosphate + phosphate + NAD(+) = (2R)-3-phospho-glyceroyl phosphate + NADH + H(+)</text>
        <dbReference type="Rhea" id="RHEA:10300"/>
        <dbReference type="ChEBI" id="CHEBI:15378"/>
        <dbReference type="ChEBI" id="CHEBI:43474"/>
        <dbReference type="ChEBI" id="CHEBI:57540"/>
        <dbReference type="ChEBI" id="CHEBI:57604"/>
        <dbReference type="ChEBI" id="CHEBI:57945"/>
        <dbReference type="ChEBI" id="CHEBI:59776"/>
        <dbReference type="EC" id="1.2.1.12"/>
    </reaction>
</comment>
<comment type="subunit">
    <text evidence="18">Homotetramer. Interacts with TPPP; the interaction is direct. Interacts (when S-nitrosylated) with SIAH1; leading to nuclear translocation. Interacts with RILPL1/GOSPEL, leading to prevent the interaction between GAPDH and SIAH1 and prevent nuclear translocation. Interacts with CHP1; the interaction increases the binding of CHP1 with microtubules. Associates with microtubules. Interacts with EIF1AD, USP25, PRKCI and WARS1. Interacts with phosphorylated RPL13A; inhibited by oxidatively-modified low-densitity lipoprotein (LDL(ox)). Component of the GAIT complex. Interacts with FKBP6; leading to inhibit GAPDH catalytic activity. Interacts with TRAF2, promoting TRAF2 ubiquitination. Interacts with TRAF3, promoting TRAF3 ubiquitination.</text>
</comment>
<evidence type="ECO:0000256" key="4">
    <source>
        <dbReference type="ARBA" id="ARBA00004869"/>
    </source>
</evidence>